<feature type="compositionally biased region" description="Polar residues" evidence="1">
    <location>
        <begin position="69"/>
        <end position="82"/>
    </location>
</feature>
<gene>
    <name evidence="2" type="ORF">ACFORJ_04020</name>
</gene>
<accession>A0ABV7ZMH0</accession>
<dbReference type="EMBL" id="JBHRZN010000001">
    <property type="protein sequence ID" value="MFC3849335.1"/>
    <property type="molecule type" value="Genomic_DNA"/>
</dbReference>
<evidence type="ECO:0000313" key="3">
    <source>
        <dbReference type="Proteomes" id="UP001595751"/>
    </source>
</evidence>
<organism evidence="2 3">
    <name type="scientific">Corynebacterium hansenii</name>
    <dbReference type="NCBI Taxonomy" id="394964"/>
    <lineage>
        <taxon>Bacteria</taxon>
        <taxon>Bacillati</taxon>
        <taxon>Actinomycetota</taxon>
        <taxon>Actinomycetes</taxon>
        <taxon>Mycobacteriales</taxon>
        <taxon>Corynebacteriaceae</taxon>
        <taxon>Corynebacterium</taxon>
    </lineage>
</organism>
<protein>
    <submittedName>
        <fullName evidence="2">Uncharacterized protein</fullName>
    </submittedName>
</protein>
<proteinExistence type="predicted"/>
<name>A0ABV7ZMH0_9CORY</name>
<feature type="compositionally biased region" description="Low complexity" evidence="1">
    <location>
        <begin position="122"/>
        <end position="201"/>
    </location>
</feature>
<dbReference type="RefSeq" id="WP_290290923.1">
    <property type="nucleotide sequence ID" value="NZ_CP047211.1"/>
</dbReference>
<sequence length="211" mass="20857">MDAATISAIAQVVDAIPDGPYIVVESPFPALERIGGGDVNLGSTFGDINLPFGEDFLDVHTKDDNSTHVSDITDVNTGNGIVTDSIDVPKPETPKPETPATPETSGGNAAETAENTGASKPAEGADAAKPSEAAAATQAAQAAAPAEAAEAAQAATPAEAAEAAKPAEAATPAEAAQAATPAEAAEDAVAATPAEPAESPASRLFPKLFFA</sequence>
<dbReference type="Proteomes" id="UP001595751">
    <property type="component" value="Unassembled WGS sequence"/>
</dbReference>
<reference evidence="3" key="1">
    <citation type="journal article" date="2019" name="Int. J. Syst. Evol. Microbiol.">
        <title>The Global Catalogue of Microorganisms (GCM) 10K type strain sequencing project: providing services to taxonomists for standard genome sequencing and annotation.</title>
        <authorList>
            <consortium name="The Broad Institute Genomics Platform"/>
            <consortium name="The Broad Institute Genome Sequencing Center for Infectious Disease"/>
            <person name="Wu L."/>
            <person name="Ma J."/>
        </authorList>
    </citation>
    <scope>NUCLEOTIDE SEQUENCE [LARGE SCALE GENOMIC DNA]</scope>
    <source>
        <strain evidence="3">CCUG 53252</strain>
    </source>
</reference>
<feature type="region of interest" description="Disordered" evidence="1">
    <location>
        <begin position="69"/>
        <end position="211"/>
    </location>
</feature>
<keyword evidence="3" id="KW-1185">Reference proteome</keyword>
<evidence type="ECO:0000256" key="1">
    <source>
        <dbReference type="SAM" id="MobiDB-lite"/>
    </source>
</evidence>
<evidence type="ECO:0000313" key="2">
    <source>
        <dbReference type="EMBL" id="MFC3849335.1"/>
    </source>
</evidence>
<comment type="caution">
    <text evidence="2">The sequence shown here is derived from an EMBL/GenBank/DDBJ whole genome shotgun (WGS) entry which is preliminary data.</text>
</comment>